<evidence type="ECO:0000313" key="2">
    <source>
        <dbReference type="Proteomes" id="UP001177670"/>
    </source>
</evidence>
<dbReference type="EMBL" id="JAHYIQ010000010">
    <property type="protein sequence ID" value="KAK1128385.1"/>
    <property type="molecule type" value="Genomic_DNA"/>
</dbReference>
<comment type="caution">
    <text evidence="1">The sequence shown here is derived from an EMBL/GenBank/DDBJ whole genome shotgun (WGS) entry which is preliminary data.</text>
</comment>
<accession>A0AA40KPW0</accession>
<reference evidence="1" key="1">
    <citation type="submission" date="2021-10" db="EMBL/GenBank/DDBJ databases">
        <title>Melipona bicolor Genome sequencing and assembly.</title>
        <authorList>
            <person name="Araujo N.S."/>
            <person name="Arias M.C."/>
        </authorList>
    </citation>
    <scope>NUCLEOTIDE SEQUENCE</scope>
    <source>
        <strain evidence="1">USP_2M_L1-L4_2017</strain>
        <tissue evidence="1">Whole body</tissue>
    </source>
</reference>
<sequence length="127" mass="14703">MATTKWLLEILPSFDPILDPSWDISSQRKVTIVPMNTEARRLDSVARCGNIEEYCEILEDNNVTKYFSLFVESKRKNFQKLTLRIFFKLLCHRKLFHLLIQPDVSRSDILNSRTLSGPGIVTSKSNN</sequence>
<protein>
    <submittedName>
        <fullName evidence="1">Uncharacterized protein</fullName>
    </submittedName>
</protein>
<dbReference type="Proteomes" id="UP001177670">
    <property type="component" value="Unassembled WGS sequence"/>
</dbReference>
<dbReference type="AlphaFoldDB" id="A0AA40KPW0"/>
<evidence type="ECO:0000313" key="1">
    <source>
        <dbReference type="EMBL" id="KAK1128385.1"/>
    </source>
</evidence>
<gene>
    <name evidence="1" type="ORF">K0M31_002849</name>
</gene>
<organism evidence="1 2">
    <name type="scientific">Melipona bicolor</name>
    <dbReference type="NCBI Taxonomy" id="60889"/>
    <lineage>
        <taxon>Eukaryota</taxon>
        <taxon>Metazoa</taxon>
        <taxon>Ecdysozoa</taxon>
        <taxon>Arthropoda</taxon>
        <taxon>Hexapoda</taxon>
        <taxon>Insecta</taxon>
        <taxon>Pterygota</taxon>
        <taxon>Neoptera</taxon>
        <taxon>Endopterygota</taxon>
        <taxon>Hymenoptera</taxon>
        <taxon>Apocrita</taxon>
        <taxon>Aculeata</taxon>
        <taxon>Apoidea</taxon>
        <taxon>Anthophila</taxon>
        <taxon>Apidae</taxon>
        <taxon>Melipona</taxon>
    </lineage>
</organism>
<name>A0AA40KPW0_9HYME</name>
<keyword evidence="2" id="KW-1185">Reference proteome</keyword>
<proteinExistence type="predicted"/>